<protein>
    <submittedName>
        <fullName evidence="9">Putative integral membrane protein</fullName>
    </submittedName>
</protein>
<feature type="transmembrane region" description="Helical" evidence="8">
    <location>
        <begin position="283"/>
        <end position="303"/>
    </location>
</feature>
<dbReference type="Proteomes" id="UP000094793">
    <property type="component" value="Chromosome"/>
</dbReference>
<keyword evidence="6 8" id="KW-0472">Membrane</keyword>
<evidence type="ECO:0000256" key="6">
    <source>
        <dbReference type="ARBA" id="ARBA00023136"/>
    </source>
</evidence>
<evidence type="ECO:0000313" key="9">
    <source>
        <dbReference type="EMBL" id="AOP53506.1"/>
    </source>
</evidence>
<gene>
    <name evidence="9" type="ORF">BLSMQ_1796</name>
</gene>
<dbReference type="AlphaFoldDB" id="A0A1D7W394"/>
<dbReference type="EMBL" id="CP017150">
    <property type="protein sequence ID" value="AOP53506.1"/>
    <property type="molecule type" value="Genomic_DNA"/>
</dbReference>
<keyword evidence="4 8" id="KW-0812">Transmembrane</keyword>
<sequence length="382" mass="42127">MAPLDRIGSENLPPTSTAWMNPARAIAIVAVVTIHSLGTVVEENYAGMGPDWWVANGFDSAARWSVPVFIMISGALALDPARGNKPRKFLSKRVWRIGIPLVFWTAVYVVFRRFYLLPTDDGWNPGIAILTGSPFVQLYFLYVLAGLTLLTPFFRLLSVHGSRRLQWGTGLIFLGIGMLDQWVSIVFDVGEANIATRFLPMAGFYILGWVLRDVVLSPRGVVLAWLALAGAIAMTIVWAGLGPGEKPWIFPYEYLSPGVVIASLAAYLLLHHHMNTGFRLLHWFYPYSFGVFLLHPLLLYPLRNEMGLPTTVPGVILHAIVMPIVYTIICAAITWLAVKIPGVRAVFGEGGPRNPHSKPNPRVPRARKSTSAPKTDTDTTSA</sequence>
<feature type="transmembrane region" description="Helical" evidence="8">
    <location>
        <begin position="93"/>
        <end position="115"/>
    </location>
</feature>
<dbReference type="GO" id="GO:0016413">
    <property type="term" value="F:O-acetyltransferase activity"/>
    <property type="evidence" value="ECO:0007669"/>
    <property type="project" value="TreeGrafter"/>
</dbReference>
<dbReference type="GO" id="GO:0009246">
    <property type="term" value="P:enterobacterial common antigen biosynthetic process"/>
    <property type="evidence" value="ECO:0007669"/>
    <property type="project" value="TreeGrafter"/>
</dbReference>
<feature type="transmembrane region" description="Helical" evidence="8">
    <location>
        <begin position="193"/>
        <end position="211"/>
    </location>
</feature>
<dbReference type="eggNOG" id="COG3274">
    <property type="taxonomic scope" value="Bacteria"/>
</dbReference>
<dbReference type="PATRIC" id="fig|1703.10.peg.1843"/>
<dbReference type="InterPro" id="IPR002656">
    <property type="entry name" value="Acyl_transf_3_dom"/>
</dbReference>
<feature type="transmembrane region" description="Helical" evidence="8">
    <location>
        <begin position="254"/>
        <end position="271"/>
    </location>
</feature>
<name>A0A1D7W394_BREAU</name>
<reference evidence="10" key="1">
    <citation type="submission" date="2016-09" db="EMBL/GenBank/DDBJ databases">
        <title>Complete Genome Sequence of Brevibacterium linens SMQ-1335.</title>
        <authorList>
            <person name="de Melo A.G."/>
            <person name="Labrie S.J."/>
            <person name="Dumaresq J."/>
            <person name="Roberts R.J."/>
            <person name="Tremblay D.M."/>
            <person name="Moineau S."/>
        </authorList>
    </citation>
    <scope>NUCLEOTIDE SEQUENCE [LARGE SCALE GENOMIC DNA]</scope>
    <source>
        <strain evidence="10">SMQ-1335</strain>
    </source>
</reference>
<evidence type="ECO:0000256" key="1">
    <source>
        <dbReference type="ARBA" id="ARBA00004651"/>
    </source>
</evidence>
<dbReference type="Pfam" id="PF01757">
    <property type="entry name" value="Acyl_transf_3"/>
    <property type="match status" value="1"/>
</dbReference>
<evidence type="ECO:0000256" key="8">
    <source>
        <dbReference type="SAM" id="Phobius"/>
    </source>
</evidence>
<evidence type="ECO:0000256" key="3">
    <source>
        <dbReference type="ARBA" id="ARBA00022475"/>
    </source>
</evidence>
<comment type="subcellular location">
    <subcellularLocation>
        <location evidence="1">Cell membrane</location>
        <topology evidence="1">Multi-pass membrane protein</topology>
    </subcellularLocation>
</comment>
<dbReference type="OrthoDB" id="1072135at2"/>
<dbReference type="GO" id="GO:0005886">
    <property type="term" value="C:plasma membrane"/>
    <property type="evidence" value="ECO:0007669"/>
    <property type="project" value="UniProtKB-SubCell"/>
</dbReference>
<evidence type="ECO:0000256" key="2">
    <source>
        <dbReference type="ARBA" id="ARBA00007400"/>
    </source>
</evidence>
<feature type="region of interest" description="Disordered" evidence="7">
    <location>
        <begin position="349"/>
        <end position="382"/>
    </location>
</feature>
<dbReference type="PANTHER" id="PTHR40074:SF2">
    <property type="entry name" value="O-ACETYLTRANSFERASE WECH"/>
    <property type="match status" value="1"/>
</dbReference>
<feature type="transmembrane region" description="Helical" evidence="8">
    <location>
        <begin position="169"/>
        <end position="187"/>
    </location>
</feature>
<feature type="transmembrane region" description="Helical" evidence="8">
    <location>
        <begin position="223"/>
        <end position="242"/>
    </location>
</feature>
<feature type="compositionally biased region" description="Polar residues" evidence="7">
    <location>
        <begin position="369"/>
        <end position="382"/>
    </location>
</feature>
<dbReference type="KEGG" id="blin:BLSMQ_1796"/>
<keyword evidence="5 8" id="KW-1133">Transmembrane helix</keyword>
<feature type="transmembrane region" description="Helical" evidence="8">
    <location>
        <begin position="315"/>
        <end position="338"/>
    </location>
</feature>
<evidence type="ECO:0000313" key="10">
    <source>
        <dbReference type="Proteomes" id="UP000094793"/>
    </source>
</evidence>
<evidence type="ECO:0000256" key="5">
    <source>
        <dbReference type="ARBA" id="ARBA00022989"/>
    </source>
</evidence>
<keyword evidence="3" id="KW-1003">Cell membrane</keyword>
<accession>A0A1D7W394</accession>
<dbReference type="RefSeq" id="WP_069600064.1">
    <property type="nucleotide sequence ID" value="NZ_CP017150.1"/>
</dbReference>
<organism evidence="9 10">
    <name type="scientific">Brevibacterium aurantiacum</name>
    <dbReference type="NCBI Taxonomy" id="273384"/>
    <lineage>
        <taxon>Bacteria</taxon>
        <taxon>Bacillati</taxon>
        <taxon>Actinomycetota</taxon>
        <taxon>Actinomycetes</taxon>
        <taxon>Micrococcales</taxon>
        <taxon>Brevibacteriaceae</taxon>
        <taxon>Brevibacterium</taxon>
    </lineage>
</organism>
<feature type="transmembrane region" description="Helical" evidence="8">
    <location>
        <begin position="135"/>
        <end position="157"/>
    </location>
</feature>
<proteinExistence type="inferred from homology"/>
<comment type="similarity">
    <text evidence="2">Belongs to the acyltransferase 3 family.</text>
</comment>
<evidence type="ECO:0000256" key="4">
    <source>
        <dbReference type="ARBA" id="ARBA00022692"/>
    </source>
</evidence>
<evidence type="ECO:0000256" key="7">
    <source>
        <dbReference type="SAM" id="MobiDB-lite"/>
    </source>
</evidence>
<dbReference type="PANTHER" id="PTHR40074">
    <property type="entry name" value="O-ACETYLTRANSFERASE WECH"/>
    <property type="match status" value="1"/>
</dbReference>